<accession>A0ABP1GS09</accession>
<protein>
    <submittedName>
        <fullName evidence="2">Hypothetical_protein</fullName>
    </submittedName>
</protein>
<sequence length="129" mass="15016">MKEHTFDALKGLEHDTDPVQTKVKWDIYQFMATAKILVCEQFNLFSQITLVGVLIILSSLILLELFLLRWLHKLRELGDYFAFTMIKLRILFASTPITFRLGLVENIVHLPQFCSVRSINKVHKSLQIL</sequence>
<evidence type="ECO:0000256" key="1">
    <source>
        <dbReference type="SAM" id="Phobius"/>
    </source>
</evidence>
<keyword evidence="1" id="KW-0812">Transmembrane</keyword>
<comment type="caution">
    <text evidence="2">The sequence shown here is derived from an EMBL/GenBank/DDBJ whole genome shotgun (WGS) entry which is preliminary data.</text>
</comment>
<dbReference type="Proteomes" id="UP001642409">
    <property type="component" value="Unassembled WGS sequence"/>
</dbReference>
<name>A0ABP1GS09_9EUKA</name>
<reference evidence="2 3" key="1">
    <citation type="submission" date="2024-07" db="EMBL/GenBank/DDBJ databases">
        <authorList>
            <person name="Akdeniz Z."/>
        </authorList>
    </citation>
    <scope>NUCLEOTIDE SEQUENCE [LARGE SCALE GENOMIC DNA]</scope>
</reference>
<keyword evidence="1" id="KW-0472">Membrane</keyword>
<feature type="transmembrane region" description="Helical" evidence="1">
    <location>
        <begin position="44"/>
        <end position="68"/>
    </location>
</feature>
<evidence type="ECO:0000313" key="2">
    <source>
        <dbReference type="EMBL" id="CAL5978386.1"/>
    </source>
</evidence>
<dbReference type="EMBL" id="CAXDID020000009">
    <property type="protein sequence ID" value="CAL5978386.1"/>
    <property type="molecule type" value="Genomic_DNA"/>
</dbReference>
<keyword evidence="1" id="KW-1133">Transmembrane helix</keyword>
<proteinExistence type="predicted"/>
<organism evidence="2 3">
    <name type="scientific">Hexamita inflata</name>
    <dbReference type="NCBI Taxonomy" id="28002"/>
    <lineage>
        <taxon>Eukaryota</taxon>
        <taxon>Metamonada</taxon>
        <taxon>Diplomonadida</taxon>
        <taxon>Hexamitidae</taxon>
        <taxon>Hexamitinae</taxon>
        <taxon>Hexamita</taxon>
    </lineage>
</organism>
<evidence type="ECO:0000313" key="3">
    <source>
        <dbReference type="Proteomes" id="UP001642409"/>
    </source>
</evidence>
<feature type="transmembrane region" description="Helical" evidence="1">
    <location>
        <begin position="80"/>
        <end position="99"/>
    </location>
</feature>
<gene>
    <name evidence="2" type="ORF">HINF_LOCUS4755</name>
</gene>
<keyword evidence="3" id="KW-1185">Reference proteome</keyword>